<organism evidence="2 3">
    <name type="scientific">Oceanobacillus picturae</name>
    <dbReference type="NCBI Taxonomy" id="171693"/>
    <lineage>
        <taxon>Bacteria</taxon>
        <taxon>Bacillati</taxon>
        <taxon>Bacillota</taxon>
        <taxon>Bacilli</taxon>
        <taxon>Bacillales</taxon>
        <taxon>Bacillaceae</taxon>
        <taxon>Oceanobacillus</taxon>
    </lineage>
</organism>
<dbReference type="eggNOG" id="ENOG50338FP">
    <property type="taxonomic scope" value="Bacteria"/>
</dbReference>
<keyword evidence="1" id="KW-0812">Transmembrane</keyword>
<dbReference type="Proteomes" id="UP000028863">
    <property type="component" value="Unassembled WGS sequence"/>
</dbReference>
<gene>
    <name evidence="2" type="ORF">BN988_02557</name>
</gene>
<feature type="transmembrane region" description="Helical" evidence="1">
    <location>
        <begin position="268"/>
        <end position="288"/>
    </location>
</feature>
<sequence>MYNESYLHEHKQRQMEPFWWVTAFLFSTLGLLIGLTFIALGPVLFVVYMNTWLLLFIILIPLGIWICIALTRVLKRMIWRNRHLSSYRLGKNQITYHTWNEDNRTDSEGIINFNHIQYVVVSIYLLKENHAYTKSRIAEQVPRMALAPVLYIVYEKNGQQQILTVPFYMGTAINTWLQGLKENQIPLLYSSLNLYDMEDEERFQTIVKREKQLPFTFEGDWMKQADSLNKEWFSQMEDTTLPEEDNSDEEYQEMTRKEQETKKFHFRAWLRAATFVYPLLIIGSYISIYLGESHIISDDGVLPGLILLIISAYLYFHFQREYLRKSLMPKFWVESFIICLIHSMFAEKYGTIAEEITTGILGASIIIIAIVWIPYLFVARLRKA</sequence>
<dbReference type="RefSeq" id="WP_036577077.1">
    <property type="nucleotide sequence ID" value="NZ_CABLBW010000002.1"/>
</dbReference>
<comment type="caution">
    <text evidence="2">The sequence shown here is derived from an EMBL/GenBank/DDBJ whole genome shotgun (WGS) entry which is preliminary data.</text>
</comment>
<reference evidence="2" key="2">
    <citation type="submission" date="2014-03" db="EMBL/GenBank/DDBJ databases">
        <authorList>
            <person name="Urmite Genomes"/>
        </authorList>
    </citation>
    <scope>NUCLEOTIDE SEQUENCE</scope>
    <source>
        <strain evidence="2">S1</strain>
    </source>
</reference>
<keyword evidence="1" id="KW-1133">Transmembrane helix</keyword>
<evidence type="ECO:0000313" key="2">
    <source>
        <dbReference type="EMBL" id="CDO04019.1"/>
    </source>
</evidence>
<accession>W9AE69</accession>
<feature type="transmembrane region" description="Helical" evidence="1">
    <location>
        <begin position="300"/>
        <end position="318"/>
    </location>
</feature>
<protein>
    <submittedName>
        <fullName evidence="2">Uncharacterized protein</fullName>
    </submittedName>
</protein>
<feature type="transmembrane region" description="Helical" evidence="1">
    <location>
        <begin position="18"/>
        <end position="40"/>
    </location>
</feature>
<evidence type="ECO:0000256" key="1">
    <source>
        <dbReference type="SAM" id="Phobius"/>
    </source>
</evidence>
<dbReference type="STRING" id="171693.BN988_02557"/>
<dbReference type="EMBL" id="CCAX010000002">
    <property type="protein sequence ID" value="CDO04019.1"/>
    <property type="molecule type" value="Genomic_DNA"/>
</dbReference>
<feature type="transmembrane region" description="Helical" evidence="1">
    <location>
        <begin position="52"/>
        <end position="74"/>
    </location>
</feature>
<name>W9AE69_9BACI</name>
<feature type="transmembrane region" description="Helical" evidence="1">
    <location>
        <begin position="330"/>
        <end position="346"/>
    </location>
</feature>
<evidence type="ECO:0000313" key="3">
    <source>
        <dbReference type="Proteomes" id="UP000028863"/>
    </source>
</evidence>
<keyword evidence="3" id="KW-1185">Reference proteome</keyword>
<feature type="transmembrane region" description="Helical" evidence="1">
    <location>
        <begin position="358"/>
        <end position="378"/>
    </location>
</feature>
<dbReference type="AlphaFoldDB" id="W9AE69"/>
<keyword evidence="1" id="KW-0472">Membrane</keyword>
<proteinExistence type="predicted"/>
<reference evidence="2" key="1">
    <citation type="submission" date="2014-03" db="EMBL/GenBank/DDBJ databases">
        <title>Draft genome sequencing of Oceanobacillus picturae strain S1 isolated from human gut.</title>
        <authorList>
            <person name="Croce O."/>
            <person name="Lagier J.C."/>
            <person name="Raoult D."/>
        </authorList>
    </citation>
    <scope>NUCLEOTIDE SEQUENCE [LARGE SCALE GENOMIC DNA]</scope>
    <source>
        <strain evidence="2">S1</strain>
    </source>
</reference>